<sequence>MRTASPGRHSGAYAEVMSTSSTGGEPDPERMLSAALRAQATGNATPETHEAPESEPPRRSEPRRLPVFGLLLYALLLGIVVGGVAGAVSLL</sequence>
<evidence type="ECO:0000256" key="2">
    <source>
        <dbReference type="SAM" id="Phobius"/>
    </source>
</evidence>
<keyword evidence="2" id="KW-1133">Transmembrane helix</keyword>
<gene>
    <name evidence="3" type="ORF">SAMN04487905_109245</name>
</gene>
<dbReference type="Proteomes" id="UP000199497">
    <property type="component" value="Unassembled WGS sequence"/>
</dbReference>
<feature type="transmembrane region" description="Helical" evidence="2">
    <location>
        <begin position="67"/>
        <end position="90"/>
    </location>
</feature>
<accession>A0A1H0VUZ0</accession>
<organism evidence="3 4">
    <name type="scientific">Actinopolyspora xinjiangensis</name>
    <dbReference type="NCBI Taxonomy" id="405564"/>
    <lineage>
        <taxon>Bacteria</taxon>
        <taxon>Bacillati</taxon>
        <taxon>Actinomycetota</taxon>
        <taxon>Actinomycetes</taxon>
        <taxon>Actinopolysporales</taxon>
        <taxon>Actinopolysporaceae</taxon>
        <taxon>Actinopolyspora</taxon>
    </lineage>
</organism>
<reference evidence="4" key="1">
    <citation type="submission" date="2016-10" db="EMBL/GenBank/DDBJ databases">
        <authorList>
            <person name="Varghese N."/>
            <person name="Submissions S."/>
        </authorList>
    </citation>
    <scope>NUCLEOTIDE SEQUENCE [LARGE SCALE GENOMIC DNA]</scope>
    <source>
        <strain evidence="4">DSM 46732</strain>
    </source>
</reference>
<evidence type="ECO:0000256" key="1">
    <source>
        <dbReference type="SAM" id="MobiDB-lite"/>
    </source>
</evidence>
<evidence type="ECO:0000313" key="4">
    <source>
        <dbReference type="Proteomes" id="UP000199497"/>
    </source>
</evidence>
<keyword evidence="4" id="KW-1185">Reference proteome</keyword>
<name>A0A1H0VUZ0_9ACTN</name>
<protein>
    <submittedName>
        <fullName evidence="3">Uncharacterized protein</fullName>
    </submittedName>
</protein>
<keyword evidence="2" id="KW-0472">Membrane</keyword>
<feature type="region of interest" description="Disordered" evidence="1">
    <location>
        <begin position="1"/>
        <end position="62"/>
    </location>
</feature>
<keyword evidence="2" id="KW-0812">Transmembrane</keyword>
<evidence type="ECO:0000313" key="3">
    <source>
        <dbReference type="EMBL" id="SDP82018.1"/>
    </source>
</evidence>
<dbReference type="AlphaFoldDB" id="A0A1H0VUZ0"/>
<dbReference type="EMBL" id="FNJR01000009">
    <property type="protein sequence ID" value="SDP82018.1"/>
    <property type="molecule type" value="Genomic_DNA"/>
</dbReference>
<proteinExistence type="predicted"/>
<feature type="compositionally biased region" description="Basic and acidic residues" evidence="1">
    <location>
        <begin position="47"/>
        <end position="62"/>
    </location>
</feature>
<dbReference type="STRING" id="405564.SAMN04487905_109245"/>